<reference evidence="1" key="1">
    <citation type="journal article" date="2020" name="Cell">
        <title>Large-Scale Comparative Analyses of Tick Genomes Elucidate Their Genetic Diversity and Vector Capacities.</title>
        <authorList>
            <consortium name="Tick Genome and Microbiome Consortium (TIGMIC)"/>
            <person name="Jia N."/>
            <person name="Wang J."/>
            <person name="Shi W."/>
            <person name="Du L."/>
            <person name="Sun Y."/>
            <person name="Zhan W."/>
            <person name="Jiang J.F."/>
            <person name="Wang Q."/>
            <person name="Zhang B."/>
            <person name="Ji P."/>
            <person name="Bell-Sakyi L."/>
            <person name="Cui X.M."/>
            <person name="Yuan T.T."/>
            <person name="Jiang B.G."/>
            <person name="Yang W.F."/>
            <person name="Lam T.T."/>
            <person name="Chang Q.C."/>
            <person name="Ding S.J."/>
            <person name="Wang X.J."/>
            <person name="Zhu J.G."/>
            <person name="Ruan X.D."/>
            <person name="Zhao L."/>
            <person name="Wei J.T."/>
            <person name="Ye R.Z."/>
            <person name="Que T.C."/>
            <person name="Du C.H."/>
            <person name="Zhou Y.H."/>
            <person name="Cheng J.X."/>
            <person name="Dai P.F."/>
            <person name="Guo W.B."/>
            <person name="Han X.H."/>
            <person name="Huang E.J."/>
            <person name="Li L.F."/>
            <person name="Wei W."/>
            <person name="Gao Y.C."/>
            <person name="Liu J.Z."/>
            <person name="Shao H.Z."/>
            <person name="Wang X."/>
            <person name="Wang C.C."/>
            <person name="Yang T.C."/>
            <person name="Huo Q.B."/>
            <person name="Li W."/>
            <person name="Chen H.Y."/>
            <person name="Chen S.E."/>
            <person name="Zhou L.G."/>
            <person name="Ni X.B."/>
            <person name="Tian J.H."/>
            <person name="Sheng Y."/>
            <person name="Liu T."/>
            <person name="Pan Y.S."/>
            <person name="Xia L.Y."/>
            <person name="Li J."/>
            <person name="Zhao F."/>
            <person name="Cao W.C."/>
        </authorList>
    </citation>
    <scope>NUCLEOTIDE SEQUENCE</scope>
    <source>
        <strain evidence="1">Rsan-2018</strain>
    </source>
</reference>
<gene>
    <name evidence="1" type="ORF">HPB52_012732</name>
</gene>
<name>A0A9D4QAM2_RHISA</name>
<sequence>MQLSIENSKLLFGHENDLLQASWMMWRSNREKDHARTPDHRRIEDDHASYMLRERLLVVHNPETARAEPTGLSEDYTPPEDYRMNPQKLFYIHSFRLLTIALVGSELLEKANRELPLAIS</sequence>
<reference evidence="1" key="2">
    <citation type="submission" date="2021-09" db="EMBL/GenBank/DDBJ databases">
        <authorList>
            <person name="Jia N."/>
            <person name="Wang J."/>
            <person name="Shi W."/>
            <person name="Du L."/>
            <person name="Sun Y."/>
            <person name="Zhan W."/>
            <person name="Jiang J."/>
            <person name="Wang Q."/>
            <person name="Zhang B."/>
            <person name="Ji P."/>
            <person name="Sakyi L.B."/>
            <person name="Cui X."/>
            <person name="Yuan T."/>
            <person name="Jiang B."/>
            <person name="Yang W."/>
            <person name="Lam T.T.-Y."/>
            <person name="Chang Q."/>
            <person name="Ding S."/>
            <person name="Wang X."/>
            <person name="Zhu J."/>
            <person name="Ruan X."/>
            <person name="Zhao L."/>
            <person name="Wei J."/>
            <person name="Que T."/>
            <person name="Du C."/>
            <person name="Cheng J."/>
            <person name="Dai P."/>
            <person name="Han X."/>
            <person name="Huang E."/>
            <person name="Gao Y."/>
            <person name="Liu J."/>
            <person name="Shao H."/>
            <person name="Ye R."/>
            <person name="Li L."/>
            <person name="Wei W."/>
            <person name="Wang X."/>
            <person name="Wang C."/>
            <person name="Huo Q."/>
            <person name="Li W."/>
            <person name="Guo W."/>
            <person name="Chen H."/>
            <person name="Chen S."/>
            <person name="Zhou L."/>
            <person name="Zhou L."/>
            <person name="Ni X."/>
            <person name="Tian J."/>
            <person name="Zhou Y."/>
            <person name="Sheng Y."/>
            <person name="Liu T."/>
            <person name="Pan Y."/>
            <person name="Xia L."/>
            <person name="Li J."/>
            <person name="Zhao F."/>
            <person name="Cao W."/>
        </authorList>
    </citation>
    <scope>NUCLEOTIDE SEQUENCE</scope>
    <source>
        <strain evidence="1">Rsan-2018</strain>
        <tissue evidence="1">Larvae</tissue>
    </source>
</reference>
<comment type="caution">
    <text evidence="1">The sequence shown here is derived from an EMBL/GenBank/DDBJ whole genome shotgun (WGS) entry which is preliminary data.</text>
</comment>
<dbReference type="Proteomes" id="UP000821837">
    <property type="component" value="Chromosome 11"/>
</dbReference>
<dbReference type="AlphaFoldDB" id="A0A9D4QAM2"/>
<organism evidence="1 2">
    <name type="scientific">Rhipicephalus sanguineus</name>
    <name type="common">Brown dog tick</name>
    <name type="synonym">Ixodes sanguineus</name>
    <dbReference type="NCBI Taxonomy" id="34632"/>
    <lineage>
        <taxon>Eukaryota</taxon>
        <taxon>Metazoa</taxon>
        <taxon>Ecdysozoa</taxon>
        <taxon>Arthropoda</taxon>
        <taxon>Chelicerata</taxon>
        <taxon>Arachnida</taxon>
        <taxon>Acari</taxon>
        <taxon>Parasitiformes</taxon>
        <taxon>Ixodida</taxon>
        <taxon>Ixodoidea</taxon>
        <taxon>Ixodidae</taxon>
        <taxon>Rhipicephalinae</taxon>
        <taxon>Rhipicephalus</taxon>
        <taxon>Rhipicephalus</taxon>
    </lineage>
</organism>
<evidence type="ECO:0000313" key="1">
    <source>
        <dbReference type="EMBL" id="KAH7972506.1"/>
    </source>
</evidence>
<evidence type="ECO:0000313" key="2">
    <source>
        <dbReference type="Proteomes" id="UP000821837"/>
    </source>
</evidence>
<accession>A0A9D4QAM2</accession>
<proteinExistence type="predicted"/>
<dbReference type="EMBL" id="JABSTV010001247">
    <property type="protein sequence ID" value="KAH7972506.1"/>
    <property type="molecule type" value="Genomic_DNA"/>
</dbReference>
<protein>
    <submittedName>
        <fullName evidence="1">Uncharacterized protein</fullName>
    </submittedName>
</protein>
<keyword evidence="2" id="KW-1185">Reference proteome</keyword>